<reference evidence="1" key="1">
    <citation type="submission" date="2022-12" db="EMBL/GenBank/DDBJ databases">
        <authorList>
            <person name="Wang J."/>
        </authorList>
    </citation>
    <scope>NUCLEOTIDE SEQUENCE</scope>
    <source>
        <strain evidence="1">HY-42-06</strain>
    </source>
</reference>
<organism evidence="1 2">
    <name type="scientific">Clostridium ganghwense</name>
    <dbReference type="NCBI Taxonomy" id="312089"/>
    <lineage>
        <taxon>Bacteria</taxon>
        <taxon>Bacillati</taxon>
        <taxon>Bacillota</taxon>
        <taxon>Clostridia</taxon>
        <taxon>Eubacteriales</taxon>
        <taxon>Clostridiaceae</taxon>
        <taxon>Clostridium</taxon>
    </lineage>
</organism>
<dbReference type="SUPFAM" id="SSF55331">
    <property type="entry name" value="Tautomerase/MIF"/>
    <property type="match status" value="1"/>
</dbReference>
<dbReference type="Pfam" id="PF08921">
    <property type="entry name" value="DUF1904"/>
    <property type="match status" value="1"/>
</dbReference>
<sequence>MPQIKVRGMKVENVCKISKELIDELEKIIGCPRDYLTIEHMNSIFIMDGEKVEGYPFIEVAWFDRGQEIQDEVAKVITKYVQSQGYEGVDIMFTVFEKHRYYENGEHF</sequence>
<accession>A0ABT4CUG3</accession>
<evidence type="ECO:0000313" key="1">
    <source>
        <dbReference type="EMBL" id="MCY6372696.1"/>
    </source>
</evidence>
<comment type="caution">
    <text evidence="1">The sequence shown here is derived from an EMBL/GenBank/DDBJ whole genome shotgun (WGS) entry which is preliminary data.</text>
</comment>
<gene>
    <name evidence="1" type="ORF">OXH55_18995</name>
</gene>
<proteinExistence type="predicted"/>
<dbReference type="Gene3D" id="3.30.429.10">
    <property type="entry name" value="Macrophage Migration Inhibitory Factor"/>
    <property type="match status" value="1"/>
</dbReference>
<dbReference type="Proteomes" id="UP001079657">
    <property type="component" value="Unassembled WGS sequence"/>
</dbReference>
<name>A0ABT4CUG3_9CLOT</name>
<dbReference type="InterPro" id="IPR014347">
    <property type="entry name" value="Tautomerase/MIF_sf"/>
</dbReference>
<evidence type="ECO:0000313" key="2">
    <source>
        <dbReference type="Proteomes" id="UP001079657"/>
    </source>
</evidence>
<keyword evidence="2" id="KW-1185">Reference proteome</keyword>
<protein>
    <submittedName>
        <fullName evidence="1">DUF1904 domain-containing protein</fullName>
    </submittedName>
</protein>
<dbReference type="InterPro" id="IPR015017">
    <property type="entry name" value="DUF1904"/>
</dbReference>
<dbReference type="EMBL" id="JAPQES010000009">
    <property type="protein sequence ID" value="MCY6372696.1"/>
    <property type="molecule type" value="Genomic_DNA"/>
</dbReference>
<dbReference type="RefSeq" id="WP_268051746.1">
    <property type="nucleotide sequence ID" value="NZ_JAPQES010000009.1"/>
</dbReference>